<accession>A0A645B4Q0</accession>
<reference evidence="1" key="1">
    <citation type="submission" date="2019-08" db="EMBL/GenBank/DDBJ databases">
        <authorList>
            <person name="Kucharzyk K."/>
            <person name="Murdoch R.W."/>
            <person name="Higgins S."/>
            <person name="Loffler F."/>
        </authorList>
    </citation>
    <scope>NUCLEOTIDE SEQUENCE</scope>
</reference>
<proteinExistence type="predicted"/>
<organism evidence="1">
    <name type="scientific">bioreactor metagenome</name>
    <dbReference type="NCBI Taxonomy" id="1076179"/>
    <lineage>
        <taxon>unclassified sequences</taxon>
        <taxon>metagenomes</taxon>
        <taxon>ecological metagenomes</taxon>
    </lineage>
</organism>
<dbReference type="EMBL" id="VSSQ01016611">
    <property type="protein sequence ID" value="MPM58133.1"/>
    <property type="molecule type" value="Genomic_DNA"/>
</dbReference>
<gene>
    <name evidence="1" type="ORF">SDC9_104962</name>
</gene>
<dbReference type="AlphaFoldDB" id="A0A645B4Q0"/>
<sequence>MAAGRHDFLLTVHMGHFVRDDVHVPITAEQSLQIVLDCIGLHTPRCHLMQLGHVCLVGMFVDQGDQDIRIFLEMSGQFLRGGHTGESCSHNHNILFTHLAVSFLSMFSASLRLITYLK</sequence>
<comment type="caution">
    <text evidence="1">The sequence shown here is derived from an EMBL/GenBank/DDBJ whole genome shotgun (WGS) entry which is preliminary data.</text>
</comment>
<name>A0A645B4Q0_9ZZZZ</name>
<evidence type="ECO:0000313" key="1">
    <source>
        <dbReference type="EMBL" id="MPM58133.1"/>
    </source>
</evidence>
<protein>
    <submittedName>
        <fullName evidence="1">Uncharacterized protein</fullName>
    </submittedName>
</protein>